<evidence type="ECO:0000259" key="1">
    <source>
        <dbReference type="Pfam" id="PF19780"/>
    </source>
</evidence>
<comment type="caution">
    <text evidence="2">The sequence shown here is derived from an EMBL/GenBank/DDBJ whole genome shotgun (WGS) entry which is preliminary data.</text>
</comment>
<accession>A0ABN0XKC5</accession>
<reference evidence="2 3" key="1">
    <citation type="journal article" date="2019" name="Int. J. Syst. Evol. Microbiol.">
        <title>The Global Catalogue of Microorganisms (GCM) 10K type strain sequencing project: providing services to taxonomists for standard genome sequencing and annotation.</title>
        <authorList>
            <consortium name="The Broad Institute Genomics Platform"/>
            <consortium name="The Broad Institute Genome Sequencing Center for Infectious Disease"/>
            <person name="Wu L."/>
            <person name="Ma J."/>
        </authorList>
    </citation>
    <scope>NUCLEOTIDE SEQUENCE [LARGE SCALE GENOMIC DNA]</scope>
    <source>
        <strain evidence="2 3">JCM 13378</strain>
    </source>
</reference>
<gene>
    <name evidence="2" type="ORF">GCM10009092_33290</name>
</gene>
<name>A0ABN0XKC5_9ALTE</name>
<dbReference type="Pfam" id="PF19780">
    <property type="entry name" value="DUF6265"/>
    <property type="match status" value="1"/>
</dbReference>
<dbReference type="EMBL" id="BAAAEI010000021">
    <property type="protein sequence ID" value="GAA0366292.1"/>
    <property type="molecule type" value="Genomic_DNA"/>
</dbReference>
<evidence type="ECO:0000313" key="3">
    <source>
        <dbReference type="Proteomes" id="UP001501757"/>
    </source>
</evidence>
<feature type="domain" description="DUF6265" evidence="1">
    <location>
        <begin position="23"/>
        <end position="128"/>
    </location>
</feature>
<protein>
    <recommendedName>
        <fullName evidence="1">DUF6265 domain-containing protein</fullName>
    </recommendedName>
</protein>
<organism evidence="2 3">
    <name type="scientific">Bowmanella denitrificans</name>
    <dbReference type="NCBI Taxonomy" id="366582"/>
    <lineage>
        <taxon>Bacteria</taxon>
        <taxon>Pseudomonadati</taxon>
        <taxon>Pseudomonadota</taxon>
        <taxon>Gammaproteobacteria</taxon>
        <taxon>Alteromonadales</taxon>
        <taxon>Alteromonadaceae</taxon>
        <taxon>Bowmanella</taxon>
    </lineage>
</organism>
<keyword evidence="3" id="KW-1185">Reference proteome</keyword>
<dbReference type="RefSeq" id="WP_343846419.1">
    <property type="nucleotide sequence ID" value="NZ_BAAAEI010000021.1"/>
</dbReference>
<sequence length="142" mass="15865">MSALLAIAYPSAAATCDNLGALSWLLGQWQMQKGDKTLWENWQKVSDNSFEGHAGSNSSKGQSSEDLRLLVMQGQIFYLAKVSENALPVAFALQYCTENSATFVNAGHDFPQRLHYRLDGQQLHIRVEDLQSKGFTLLFQPR</sequence>
<dbReference type="Proteomes" id="UP001501757">
    <property type="component" value="Unassembled WGS sequence"/>
</dbReference>
<proteinExistence type="predicted"/>
<evidence type="ECO:0000313" key="2">
    <source>
        <dbReference type="EMBL" id="GAA0366292.1"/>
    </source>
</evidence>
<dbReference type="InterPro" id="IPR046232">
    <property type="entry name" value="DUF6265"/>
</dbReference>